<evidence type="ECO:0000313" key="3">
    <source>
        <dbReference type="EMBL" id="KAK5696723.1"/>
    </source>
</evidence>
<gene>
    <name evidence="3" type="ORF">LTR97_008027</name>
</gene>
<dbReference type="Proteomes" id="UP001310594">
    <property type="component" value="Unassembled WGS sequence"/>
</dbReference>
<keyword evidence="2" id="KW-0812">Transmembrane</keyword>
<comment type="caution">
    <text evidence="3">The sequence shown here is derived from an EMBL/GenBank/DDBJ whole genome shotgun (WGS) entry which is preliminary data.</text>
</comment>
<keyword evidence="2" id="KW-1133">Transmembrane helix</keyword>
<evidence type="ECO:0000313" key="4">
    <source>
        <dbReference type="Proteomes" id="UP001310594"/>
    </source>
</evidence>
<dbReference type="EMBL" id="JAVRQU010000012">
    <property type="protein sequence ID" value="KAK5696723.1"/>
    <property type="molecule type" value="Genomic_DNA"/>
</dbReference>
<feature type="transmembrane region" description="Helical" evidence="2">
    <location>
        <begin position="12"/>
        <end position="37"/>
    </location>
</feature>
<evidence type="ECO:0000256" key="2">
    <source>
        <dbReference type="SAM" id="Phobius"/>
    </source>
</evidence>
<reference evidence="3" key="1">
    <citation type="submission" date="2023-08" db="EMBL/GenBank/DDBJ databases">
        <title>Black Yeasts Isolated from many extreme environments.</title>
        <authorList>
            <person name="Coleine C."/>
            <person name="Stajich J.E."/>
            <person name="Selbmann L."/>
        </authorList>
    </citation>
    <scope>NUCLEOTIDE SEQUENCE</scope>
    <source>
        <strain evidence="3">CCFEE 5810</strain>
    </source>
</reference>
<evidence type="ECO:0008006" key="5">
    <source>
        <dbReference type="Google" id="ProtNLM"/>
    </source>
</evidence>
<evidence type="ECO:0000256" key="1">
    <source>
        <dbReference type="SAM" id="MobiDB-lite"/>
    </source>
</evidence>
<proteinExistence type="predicted"/>
<feature type="region of interest" description="Disordered" evidence="1">
    <location>
        <begin position="91"/>
        <end position="116"/>
    </location>
</feature>
<dbReference type="AlphaFoldDB" id="A0AAN7ZMP1"/>
<keyword evidence="2" id="KW-0472">Membrane</keyword>
<protein>
    <recommendedName>
        <fullName evidence="5">Transmembrane protein</fullName>
    </recommendedName>
</protein>
<sequence>MPPMPTSFNSQALSNALTIAFGIVATVAAVAGIVIGFRQYRRSSPSPAHASPTTHATRSIDLTTYSTSTESIVTVHQPVLPPPVYIAEHEYRRVDNPARDLPRRSIDRTVGDRTTS</sequence>
<name>A0AAN7ZMP1_9PEZI</name>
<accession>A0AAN7ZMP1</accession>
<organism evidence="3 4">
    <name type="scientific">Elasticomyces elasticus</name>
    <dbReference type="NCBI Taxonomy" id="574655"/>
    <lineage>
        <taxon>Eukaryota</taxon>
        <taxon>Fungi</taxon>
        <taxon>Dikarya</taxon>
        <taxon>Ascomycota</taxon>
        <taxon>Pezizomycotina</taxon>
        <taxon>Dothideomycetes</taxon>
        <taxon>Dothideomycetidae</taxon>
        <taxon>Mycosphaerellales</taxon>
        <taxon>Teratosphaeriaceae</taxon>
        <taxon>Elasticomyces</taxon>
    </lineage>
</organism>